<accession>A0A1M7E8P9</accession>
<dbReference type="RefSeq" id="WP_149779035.1">
    <property type="nucleotide sequence ID" value="NZ_FRCB01000003.1"/>
</dbReference>
<name>A0A1M7E8P9_9RHOB</name>
<organism evidence="3 4">
    <name type="scientific">Roseovarius litoreus</name>
    <dbReference type="NCBI Taxonomy" id="1155722"/>
    <lineage>
        <taxon>Bacteria</taxon>
        <taxon>Pseudomonadati</taxon>
        <taxon>Pseudomonadota</taxon>
        <taxon>Alphaproteobacteria</taxon>
        <taxon>Rhodobacterales</taxon>
        <taxon>Roseobacteraceae</taxon>
        <taxon>Roseovarius</taxon>
    </lineage>
</organism>
<evidence type="ECO:0000256" key="2">
    <source>
        <dbReference type="SAM" id="SignalP"/>
    </source>
</evidence>
<feature type="transmembrane region" description="Helical" evidence="1">
    <location>
        <begin position="179"/>
        <end position="198"/>
    </location>
</feature>
<reference evidence="3 4" key="1">
    <citation type="submission" date="2016-11" db="EMBL/GenBank/DDBJ databases">
        <authorList>
            <person name="Varghese N."/>
            <person name="Submissions S."/>
        </authorList>
    </citation>
    <scope>NUCLEOTIDE SEQUENCE [LARGE SCALE GENOMIC DNA]</scope>
    <source>
        <strain evidence="3 4">DSM 28249</strain>
    </source>
</reference>
<keyword evidence="1" id="KW-0472">Membrane</keyword>
<keyword evidence="4" id="KW-1185">Reference proteome</keyword>
<sequence>MKLRTENRIFSLLAATLAGGLALVNASDLQAKTITPEFIDEANGWGYFLEPGLNTFEISISGNCRPSDDLGGAADCFEFPSGRYTWSIINPDFLGILSATWQITKFDTPPGFYAENFGNCLNAGRGIIDSRNLNSINGLATTDSEGGLVCYDTLQAERSGGYNFASEYEVAIEFNISTVPIPATLPLLAGAVAGFGFLRRRKTRR</sequence>
<keyword evidence="1" id="KW-1133">Transmembrane helix</keyword>
<feature type="chain" id="PRO_5009925364" evidence="2">
    <location>
        <begin position="27"/>
        <end position="205"/>
    </location>
</feature>
<proteinExistence type="predicted"/>
<dbReference type="AlphaFoldDB" id="A0A1M7E8P9"/>
<gene>
    <name evidence="3" type="ORF">SAMN05443432_103245</name>
</gene>
<evidence type="ECO:0000256" key="1">
    <source>
        <dbReference type="SAM" id="Phobius"/>
    </source>
</evidence>
<dbReference type="EMBL" id="FRCB01000003">
    <property type="protein sequence ID" value="SHL87968.1"/>
    <property type="molecule type" value="Genomic_DNA"/>
</dbReference>
<evidence type="ECO:0000313" key="3">
    <source>
        <dbReference type="EMBL" id="SHL87968.1"/>
    </source>
</evidence>
<feature type="signal peptide" evidence="2">
    <location>
        <begin position="1"/>
        <end position="26"/>
    </location>
</feature>
<protein>
    <submittedName>
        <fullName evidence="3">VPLPA-CTERM protein sorting domain-containing protein</fullName>
    </submittedName>
</protein>
<evidence type="ECO:0000313" key="4">
    <source>
        <dbReference type="Proteomes" id="UP000322545"/>
    </source>
</evidence>
<dbReference type="Proteomes" id="UP000322545">
    <property type="component" value="Unassembled WGS sequence"/>
</dbReference>
<keyword evidence="2" id="KW-0732">Signal</keyword>
<keyword evidence="1" id="KW-0812">Transmembrane</keyword>